<dbReference type="Proteomes" id="UP001223520">
    <property type="component" value="Chromosome"/>
</dbReference>
<reference evidence="2 3" key="1">
    <citation type="journal article" date="2023" name="Limnol Oceanogr Lett">
        <title>Environmental adaptations by the intertidal Antarctic cyanobacterium Halotia branconii CENA392 as revealed using long-read genome sequencing.</title>
        <authorList>
            <person name="Dextro R.B."/>
            <person name="Delbaje E."/>
            <person name="Freitas P.N.N."/>
            <person name="Geraldes V."/>
            <person name="Pinto E."/>
            <person name="Long P.F."/>
            <person name="Fiore M.F."/>
        </authorList>
    </citation>
    <scope>NUCLEOTIDE SEQUENCE [LARGE SCALE GENOMIC DNA]</scope>
    <source>
        <strain evidence="2 3">CENA392</strain>
    </source>
</reference>
<accession>A0AAJ6NP56</accession>
<proteinExistence type="predicted"/>
<name>A0AAJ6NP56_9CYAN</name>
<evidence type="ECO:0000313" key="2">
    <source>
        <dbReference type="EMBL" id="WGV24050.1"/>
    </source>
</evidence>
<dbReference type="RefSeq" id="WP_281481380.1">
    <property type="nucleotide sequence ID" value="NZ_CP124543.1"/>
</dbReference>
<dbReference type="KEGG" id="hbq:QI031_19880"/>
<dbReference type="AlphaFoldDB" id="A0AAJ6NP56"/>
<protein>
    <submittedName>
        <fullName evidence="2">Uncharacterized protein</fullName>
    </submittedName>
</protein>
<gene>
    <name evidence="2" type="ORF">QI031_19880</name>
</gene>
<organism evidence="2 3">
    <name type="scientific">Halotia branconii CENA392</name>
    <dbReference type="NCBI Taxonomy" id="1539056"/>
    <lineage>
        <taxon>Bacteria</taxon>
        <taxon>Bacillati</taxon>
        <taxon>Cyanobacteriota</taxon>
        <taxon>Cyanophyceae</taxon>
        <taxon>Nostocales</taxon>
        <taxon>Nodulariaceae</taxon>
        <taxon>Halotia</taxon>
    </lineage>
</organism>
<feature type="region of interest" description="Disordered" evidence="1">
    <location>
        <begin position="86"/>
        <end position="185"/>
    </location>
</feature>
<evidence type="ECO:0000256" key="1">
    <source>
        <dbReference type="SAM" id="MobiDB-lite"/>
    </source>
</evidence>
<evidence type="ECO:0000313" key="3">
    <source>
        <dbReference type="Proteomes" id="UP001223520"/>
    </source>
</evidence>
<dbReference type="EMBL" id="CP124543">
    <property type="protein sequence ID" value="WGV24050.1"/>
    <property type="molecule type" value="Genomic_DNA"/>
</dbReference>
<dbReference type="SUPFAM" id="SSF101967">
    <property type="entry name" value="Adhesin YadA, collagen-binding domain"/>
    <property type="match status" value="1"/>
</dbReference>
<sequence length="185" mass="18121">MADAMNGGNGSPSTGDLSELLKTTPFAPLFDIPNVDEKVIIEGFGNAFGNGGIENPFPAGGSVDPSDLPYNGNPFAGDNFWDIFAGGQNPTKVGSSGDPLTGGENPFADGSNPFAGGDNPIAGGSNPFAEGNNPFAGGSNPIAGGSNPIAGGSNPFAEGNNPFAGGSNPIAGGDNPFASGSNPFA</sequence>
<dbReference type="Gene3D" id="2.150.10.10">
    <property type="entry name" value="Serralysin-like metalloprotease, C-terminal"/>
    <property type="match status" value="1"/>
</dbReference>
<keyword evidence="3" id="KW-1185">Reference proteome</keyword>
<dbReference type="InterPro" id="IPR011049">
    <property type="entry name" value="Serralysin-like_metalloprot_C"/>
</dbReference>